<dbReference type="Proteomes" id="UP000029223">
    <property type="component" value="Unassembled WGS sequence"/>
</dbReference>
<name>A0ABQ0JIJ3_9VIBR</name>
<reference evidence="2" key="1">
    <citation type="submission" date="2014-09" db="EMBL/GenBank/DDBJ databases">
        <title>Vibrio variabilis JCM 19239. (C206) whole genome shotgun sequence.</title>
        <authorList>
            <person name="Sawabe T."/>
            <person name="Meirelles P."/>
            <person name="Nakanishi M."/>
            <person name="Sayaka M."/>
            <person name="Hattori M."/>
            <person name="Ohkuma M."/>
        </authorList>
    </citation>
    <scope>NUCLEOTIDE SEQUENCE [LARGE SCALE GENOMIC DNA]</scope>
    <source>
        <strain evidence="2">JCM 19239</strain>
    </source>
</reference>
<reference evidence="2" key="2">
    <citation type="submission" date="2014-09" db="EMBL/GenBank/DDBJ databases">
        <authorList>
            <consortium name="NBRP consortium"/>
            <person name="Sawabe T."/>
            <person name="Meirelles P."/>
            <person name="Nakanishi M."/>
            <person name="Sayaka M."/>
            <person name="Hattori M."/>
            <person name="Ohkuma M."/>
        </authorList>
    </citation>
    <scope>NUCLEOTIDE SEQUENCE [LARGE SCALE GENOMIC DNA]</scope>
    <source>
        <strain evidence="2">JCM 19239</strain>
    </source>
</reference>
<gene>
    <name evidence="1" type="ORF">JCM19239_5770</name>
</gene>
<organism evidence="1 2">
    <name type="scientific">Vibrio variabilis</name>
    <dbReference type="NCBI Taxonomy" id="990271"/>
    <lineage>
        <taxon>Bacteria</taxon>
        <taxon>Pseudomonadati</taxon>
        <taxon>Pseudomonadota</taxon>
        <taxon>Gammaproteobacteria</taxon>
        <taxon>Vibrionales</taxon>
        <taxon>Vibrionaceae</taxon>
        <taxon>Vibrio</taxon>
    </lineage>
</organism>
<evidence type="ECO:0000313" key="2">
    <source>
        <dbReference type="Proteomes" id="UP000029223"/>
    </source>
</evidence>
<sequence length="46" mass="5312">MVQVSNSSSVFKSLPPDLDRNSICVQKEYRTIRRDHKFSLIAKCTL</sequence>
<evidence type="ECO:0000313" key="1">
    <source>
        <dbReference type="EMBL" id="GAL28587.1"/>
    </source>
</evidence>
<protein>
    <submittedName>
        <fullName evidence="1">Mobile element protein</fullName>
    </submittedName>
</protein>
<proteinExistence type="predicted"/>
<dbReference type="EMBL" id="BBMS01000046">
    <property type="protein sequence ID" value="GAL28587.1"/>
    <property type="molecule type" value="Genomic_DNA"/>
</dbReference>
<comment type="caution">
    <text evidence="1">The sequence shown here is derived from an EMBL/GenBank/DDBJ whole genome shotgun (WGS) entry which is preliminary data.</text>
</comment>
<keyword evidence="2" id="KW-1185">Reference proteome</keyword>
<accession>A0ABQ0JIJ3</accession>